<dbReference type="STRING" id="1155689.SAMN05444278_10927"/>
<dbReference type="Proteomes" id="UP000184462">
    <property type="component" value="Unassembled WGS sequence"/>
</dbReference>
<dbReference type="RefSeq" id="WP_073193500.1">
    <property type="nucleotide sequence ID" value="NZ_FQTW01000009.1"/>
</dbReference>
<dbReference type="EMBL" id="FQTW01000009">
    <property type="protein sequence ID" value="SHE93297.1"/>
    <property type="molecule type" value="Genomic_DNA"/>
</dbReference>
<dbReference type="InterPro" id="IPR045670">
    <property type="entry name" value="DUF5916"/>
</dbReference>
<accession>A0A1M4XHZ5</accession>
<feature type="domain" description="DUF5916" evidence="1">
    <location>
        <begin position="233"/>
        <end position="807"/>
    </location>
</feature>
<dbReference type="AlphaFoldDB" id="A0A1M4XHZ5"/>
<evidence type="ECO:0000313" key="3">
    <source>
        <dbReference type="Proteomes" id="UP000184462"/>
    </source>
</evidence>
<evidence type="ECO:0000313" key="2">
    <source>
        <dbReference type="EMBL" id="SHE93297.1"/>
    </source>
</evidence>
<proteinExistence type="predicted"/>
<dbReference type="SUPFAM" id="SSF49344">
    <property type="entry name" value="CBD9-like"/>
    <property type="match status" value="1"/>
</dbReference>
<evidence type="ECO:0000259" key="1">
    <source>
        <dbReference type="Pfam" id="PF19313"/>
    </source>
</evidence>
<keyword evidence="3" id="KW-1185">Reference proteome</keyword>
<dbReference type="OrthoDB" id="9786766at2"/>
<dbReference type="Gene3D" id="2.60.40.1190">
    <property type="match status" value="1"/>
</dbReference>
<reference evidence="2 3" key="1">
    <citation type="submission" date="2016-11" db="EMBL/GenBank/DDBJ databases">
        <authorList>
            <person name="Jaros S."/>
            <person name="Januszkiewicz K."/>
            <person name="Wedrychowicz H."/>
        </authorList>
    </citation>
    <scope>NUCLEOTIDE SEQUENCE [LARGE SCALE GENOMIC DNA]</scope>
    <source>
        <strain evidence="2 3">DSM 25661</strain>
    </source>
</reference>
<protein>
    <submittedName>
        <fullName evidence="2">Carbohydrate family 9 binding domain-like</fullName>
    </submittedName>
</protein>
<gene>
    <name evidence="2" type="ORF">SAMN05444278_10927</name>
</gene>
<organism evidence="2 3">
    <name type="scientific">Psychroflexus salarius</name>
    <dbReference type="NCBI Taxonomy" id="1155689"/>
    <lineage>
        <taxon>Bacteria</taxon>
        <taxon>Pseudomonadati</taxon>
        <taxon>Bacteroidota</taxon>
        <taxon>Flavobacteriia</taxon>
        <taxon>Flavobacteriales</taxon>
        <taxon>Flavobacteriaceae</taxon>
        <taxon>Psychroflexus</taxon>
    </lineage>
</organism>
<name>A0A1M4XHZ5_9FLAO</name>
<dbReference type="CDD" id="cd09618">
    <property type="entry name" value="CBM9_like_2"/>
    <property type="match status" value="1"/>
</dbReference>
<dbReference type="Pfam" id="PF19313">
    <property type="entry name" value="DUF5916"/>
    <property type="match status" value="1"/>
</dbReference>
<sequence length="814" mass="93506">MNFTFKQFQLLFVLSLILNFSVLSQTKKQYKITSTEASAIIDGNLSDSIWQNLPKATNFTQFTPNIGLQADDKIKTEVKLFYNKKGIYLAAKLYDEPSLMMNQLTKRDEFGQTDYFTLVLNPNNDAQNDTQFIVFSSGVQADALSSPSLGQDFGWNAVWESAVQLTDFGWQLELLIPYRSLRFPKDDIQTWGVQFKRFFRRKRSEYAWNAIDPTKAYEGIYHGELTGIKNLKPPLRLNLYPFTTGLVNQNTNTTSTDLKFGMDIKYGITDNITLDATLIPDFSQARFDDVVLNLGPFEQTFAEQRQFFMEGIDLFTKGNLFFSRRIGSAPTGQVNLNESEQLQSRPSKVDLINAAKLSGRLKNGLGIGVFNALTEKTYVNIRDTISGLNRRELVEPLTNYNILVLDQQFNRNSSVSLINTNVSRQGDFRDANVTGALLNLINKSNTYAISAEAKTSQLSDTNQPKSGYSATAEVAKVGGNFRFALGQDYADKKFDINDLGLLLRNNYNNSYAEVSYREFEPTQYFQNYQYSLDVNYERLANPNTFTGLKVNGNFFANTLKLDSFGFNFSLEPGKQYDYFEPRVDGRYFIYENVIDVGGFISSNYNRAFALDLRLNAGTFFEENRNTTSYRINVEPRFRFNDAFFMTYEFTINETINDRGFATFFNNQPIFGERDRKIIENSINANYTFNPFNALKLQFRHYWDTVLYDINMYNLQANGRLIENPNLPKTDLDSSPDINFSTWNIDLSYSWQFAPGSFLTALYRNQLFRNTNQAEADFNTSLDQLFQQNTQHTLSIRLQYFIDVNSLARRVFKSV</sequence>